<dbReference type="SUPFAM" id="SSF141523">
    <property type="entry name" value="L,D-transpeptidase catalytic domain-like"/>
    <property type="match status" value="1"/>
</dbReference>
<evidence type="ECO:0000256" key="8">
    <source>
        <dbReference type="SAM" id="SignalP"/>
    </source>
</evidence>
<keyword evidence="6 7" id="KW-0961">Cell wall biogenesis/degradation</keyword>
<organism evidence="10 11">
    <name type="scientific">Haloferula chungangensis</name>
    <dbReference type="NCBI Taxonomy" id="1048331"/>
    <lineage>
        <taxon>Bacteria</taxon>
        <taxon>Pseudomonadati</taxon>
        <taxon>Verrucomicrobiota</taxon>
        <taxon>Verrucomicrobiia</taxon>
        <taxon>Verrucomicrobiales</taxon>
        <taxon>Verrucomicrobiaceae</taxon>
        <taxon>Haloferula</taxon>
    </lineage>
</organism>
<dbReference type="RefSeq" id="WP_379714042.1">
    <property type="nucleotide sequence ID" value="NZ_JBHTBS010000008.1"/>
</dbReference>
<evidence type="ECO:0000256" key="7">
    <source>
        <dbReference type="PROSITE-ProRule" id="PRU01373"/>
    </source>
</evidence>
<comment type="similarity">
    <text evidence="2">Belongs to the YkuD family.</text>
</comment>
<dbReference type="InterPro" id="IPR005490">
    <property type="entry name" value="LD_TPept_cat_dom"/>
</dbReference>
<dbReference type="PROSITE" id="PS51257">
    <property type="entry name" value="PROKAR_LIPOPROTEIN"/>
    <property type="match status" value="1"/>
</dbReference>
<dbReference type="PANTHER" id="PTHR30582:SF2">
    <property type="entry name" value="L,D-TRANSPEPTIDASE YCIB-RELATED"/>
    <property type="match status" value="1"/>
</dbReference>
<gene>
    <name evidence="10" type="ORF">ACFQY0_15380</name>
</gene>
<evidence type="ECO:0000256" key="4">
    <source>
        <dbReference type="ARBA" id="ARBA00022960"/>
    </source>
</evidence>
<keyword evidence="4 7" id="KW-0133">Cell shape</keyword>
<feature type="signal peptide" evidence="8">
    <location>
        <begin position="1"/>
        <end position="19"/>
    </location>
</feature>
<name>A0ABW2LAS4_9BACT</name>
<feature type="active site" description="Proton donor/acceptor" evidence="7">
    <location>
        <position position="149"/>
    </location>
</feature>
<evidence type="ECO:0000313" key="10">
    <source>
        <dbReference type="EMBL" id="MFC7338576.1"/>
    </source>
</evidence>
<dbReference type="InterPro" id="IPR050979">
    <property type="entry name" value="LD-transpeptidase"/>
</dbReference>
<dbReference type="Proteomes" id="UP001596472">
    <property type="component" value="Unassembled WGS sequence"/>
</dbReference>
<dbReference type="PROSITE" id="PS52029">
    <property type="entry name" value="LD_TPASE"/>
    <property type="match status" value="1"/>
</dbReference>
<evidence type="ECO:0000313" key="11">
    <source>
        <dbReference type="Proteomes" id="UP001596472"/>
    </source>
</evidence>
<feature type="domain" description="L,D-TPase catalytic" evidence="9">
    <location>
        <begin position="50"/>
        <end position="188"/>
    </location>
</feature>
<dbReference type="Pfam" id="PF03734">
    <property type="entry name" value="YkuD"/>
    <property type="match status" value="1"/>
</dbReference>
<evidence type="ECO:0000256" key="3">
    <source>
        <dbReference type="ARBA" id="ARBA00022679"/>
    </source>
</evidence>
<evidence type="ECO:0000259" key="9">
    <source>
        <dbReference type="PROSITE" id="PS52029"/>
    </source>
</evidence>
<dbReference type="InterPro" id="IPR038063">
    <property type="entry name" value="Transpep_catalytic_dom"/>
</dbReference>
<keyword evidence="8" id="KW-0732">Signal</keyword>
<feature type="chain" id="PRO_5046204310" evidence="8">
    <location>
        <begin position="20"/>
        <end position="189"/>
    </location>
</feature>
<keyword evidence="5 7" id="KW-0573">Peptidoglycan synthesis</keyword>
<reference evidence="11" key="1">
    <citation type="journal article" date="2019" name="Int. J. Syst. Evol. Microbiol.">
        <title>The Global Catalogue of Microorganisms (GCM) 10K type strain sequencing project: providing services to taxonomists for standard genome sequencing and annotation.</title>
        <authorList>
            <consortium name="The Broad Institute Genomics Platform"/>
            <consortium name="The Broad Institute Genome Sequencing Center for Infectious Disease"/>
            <person name="Wu L."/>
            <person name="Ma J."/>
        </authorList>
    </citation>
    <scope>NUCLEOTIDE SEQUENCE [LARGE SCALE GENOMIC DNA]</scope>
    <source>
        <strain evidence="11">CGMCC 4.1467</strain>
    </source>
</reference>
<comment type="pathway">
    <text evidence="1 7">Cell wall biogenesis; peptidoglycan biosynthesis.</text>
</comment>
<dbReference type="EMBL" id="JBHTBS010000008">
    <property type="protein sequence ID" value="MFC7338576.1"/>
    <property type="molecule type" value="Genomic_DNA"/>
</dbReference>
<dbReference type="CDD" id="cd16913">
    <property type="entry name" value="YkuD_like"/>
    <property type="match status" value="1"/>
</dbReference>
<accession>A0ABW2LAS4</accession>
<dbReference type="PANTHER" id="PTHR30582">
    <property type="entry name" value="L,D-TRANSPEPTIDASE"/>
    <property type="match status" value="1"/>
</dbReference>
<protein>
    <submittedName>
        <fullName evidence="10">L,D-transpeptidase family protein</fullName>
    </submittedName>
</protein>
<keyword evidence="3" id="KW-0808">Transferase</keyword>
<proteinExistence type="inferred from homology"/>
<evidence type="ECO:0000256" key="1">
    <source>
        <dbReference type="ARBA" id="ARBA00004752"/>
    </source>
</evidence>
<comment type="caution">
    <text evidence="10">The sequence shown here is derived from an EMBL/GenBank/DDBJ whole genome shotgun (WGS) entry which is preliminary data.</text>
</comment>
<sequence length="189" mass="20463">MSSRLSIRFILAASLLAGAVTSCTTRSPAPPPKAQRTLYEWHDDHGPGEVKVRINLTSQRAFYTRGDRPIGWSFVATGKEGHGTPTGTYSITEKVVDKYSNAYGWIEDEFGNVVNGDAKPSTPVPPGCVYVPAPMPYWMRLTNYGIGMHAGVIPEPGEPASHGCIRLPKPLAPILHDAVVIGTPVIIER</sequence>
<evidence type="ECO:0000256" key="5">
    <source>
        <dbReference type="ARBA" id="ARBA00022984"/>
    </source>
</evidence>
<dbReference type="Gene3D" id="2.40.440.10">
    <property type="entry name" value="L,D-transpeptidase catalytic domain-like"/>
    <property type="match status" value="1"/>
</dbReference>
<feature type="active site" description="Nucleophile" evidence="7">
    <location>
        <position position="164"/>
    </location>
</feature>
<evidence type="ECO:0000256" key="6">
    <source>
        <dbReference type="ARBA" id="ARBA00023316"/>
    </source>
</evidence>
<keyword evidence="11" id="KW-1185">Reference proteome</keyword>
<evidence type="ECO:0000256" key="2">
    <source>
        <dbReference type="ARBA" id="ARBA00005992"/>
    </source>
</evidence>